<evidence type="ECO:0000313" key="1">
    <source>
        <dbReference type="EMBL" id="MBD2691417.1"/>
    </source>
</evidence>
<dbReference type="RefSeq" id="WP_190905909.1">
    <property type="nucleotide sequence ID" value="NZ_JACJTQ010000006.1"/>
</dbReference>
<gene>
    <name evidence="1" type="ORF">H6G68_06535</name>
</gene>
<sequence length="443" mass="51502">MEIILNINQKLLHGKIITKKVFQSINFLVNKRDIINTISDIDDFIYHIINHPTDDLEALEFHLNRVSLKIAEVLWIREIFISRSVIESLLFSLIKDPHVNDPIEKFLYLIEDYGLHRPGLVIYPIHSFGILGFGYARFFTKSKAYFLLEDAGIAITPQSNSKEVLYSLLEEIPFKMGIQEKVPIDSIEHYTRSRSLRWLTNNPLLFVRVNIFKGGYYENQFLLIIKLKIAKSLILMLSVLGKTSEEFDGMKKFSSSKLNNFETLDIKHYLVFQVGLNNEQNLDGFCVPINVNRSGLAELSSLKIELYPNEWQDKTDILQQVESALRKVESGYISNCINFQKNRQETVKSRVYRKIFDSIKYFERSFRDKSEIEDSIVNLAISFECLLTDFYAKGVYKRIIRRARIALESVPNFEIFYTSVDNLYTSRSQIVHLGRTVKTITVS</sequence>
<evidence type="ECO:0008006" key="3">
    <source>
        <dbReference type="Google" id="ProtNLM"/>
    </source>
</evidence>
<name>A0ABR8J180_9NOST</name>
<organism evidence="1 2">
    <name type="scientific">Anabaena catenula FACHB-362</name>
    <dbReference type="NCBI Taxonomy" id="2692877"/>
    <lineage>
        <taxon>Bacteria</taxon>
        <taxon>Bacillati</taxon>
        <taxon>Cyanobacteriota</taxon>
        <taxon>Cyanophyceae</taxon>
        <taxon>Nostocales</taxon>
        <taxon>Nostocaceae</taxon>
        <taxon>Anabaena</taxon>
    </lineage>
</organism>
<dbReference type="EMBL" id="JACJTQ010000006">
    <property type="protein sequence ID" value="MBD2691417.1"/>
    <property type="molecule type" value="Genomic_DNA"/>
</dbReference>
<proteinExistence type="predicted"/>
<protein>
    <recommendedName>
        <fullName evidence="3">Apea-like HEPN domain-containing protein</fullName>
    </recommendedName>
</protein>
<reference evidence="1 2" key="1">
    <citation type="journal article" date="2020" name="ISME J.">
        <title>Comparative genomics reveals insights into cyanobacterial evolution and habitat adaptation.</title>
        <authorList>
            <person name="Chen M.Y."/>
            <person name="Teng W.K."/>
            <person name="Zhao L."/>
            <person name="Hu C.X."/>
            <person name="Zhou Y.K."/>
            <person name="Han B.P."/>
            <person name="Song L.R."/>
            <person name="Shu W.S."/>
        </authorList>
    </citation>
    <scope>NUCLEOTIDE SEQUENCE [LARGE SCALE GENOMIC DNA]</scope>
    <source>
        <strain evidence="1 2">FACHB-362</strain>
    </source>
</reference>
<comment type="caution">
    <text evidence="1">The sequence shown here is derived from an EMBL/GenBank/DDBJ whole genome shotgun (WGS) entry which is preliminary data.</text>
</comment>
<dbReference type="Proteomes" id="UP000660381">
    <property type="component" value="Unassembled WGS sequence"/>
</dbReference>
<accession>A0ABR8J180</accession>
<evidence type="ECO:0000313" key="2">
    <source>
        <dbReference type="Proteomes" id="UP000660381"/>
    </source>
</evidence>
<keyword evidence="2" id="KW-1185">Reference proteome</keyword>